<evidence type="ECO:0000313" key="5">
    <source>
        <dbReference type="EMBL" id="PNI84486.1"/>
    </source>
</evidence>
<organism evidence="5 6">
    <name type="scientific">Pan troglodytes</name>
    <name type="common">Chimpanzee</name>
    <dbReference type="NCBI Taxonomy" id="9598"/>
    <lineage>
        <taxon>Eukaryota</taxon>
        <taxon>Metazoa</taxon>
        <taxon>Chordata</taxon>
        <taxon>Craniata</taxon>
        <taxon>Vertebrata</taxon>
        <taxon>Euteleostomi</taxon>
        <taxon>Mammalia</taxon>
        <taxon>Eutheria</taxon>
        <taxon>Euarchontoglires</taxon>
        <taxon>Primates</taxon>
        <taxon>Haplorrhini</taxon>
        <taxon>Catarrhini</taxon>
        <taxon>Hominidae</taxon>
        <taxon>Pan</taxon>
    </lineage>
</organism>
<dbReference type="EMBL" id="NBAG03000214">
    <property type="protein sequence ID" value="PNI84486.1"/>
    <property type="molecule type" value="Genomic_DNA"/>
</dbReference>
<comment type="caution">
    <text evidence="5">The sequence shown here is derived from an EMBL/GenBank/DDBJ whole genome shotgun (WGS) entry which is preliminary data.</text>
</comment>
<gene>
    <name evidence="5" type="ORF">CK820_G0002995</name>
</gene>
<feature type="domain" description="SKI-interacting protein SKIP SNW" evidence="4">
    <location>
        <begin position="128"/>
        <end position="184"/>
    </location>
</feature>
<evidence type="ECO:0000313" key="6">
    <source>
        <dbReference type="Proteomes" id="UP000236370"/>
    </source>
</evidence>
<sequence length="185" mass="20974">MALTSFLPAPTQLSQDQLEAEEKARSQRSRQTSLVSSRREPPPYGYRKGWIPRLLEDFGDGGAFPEIHVAQYPLDMGRKKKMSNALAIQVDSEGKIKYDAIARQGQSKDKVIYSKYTDLVPKEVMNADDPDLQRPDEEAIKEMTVKEQQEWKIPPCISNWKNAKGYTIPLDKRLAADGRGLQTVH</sequence>
<comment type="function">
    <text evidence="2">Involved in pre-mRNA splicing.</text>
</comment>
<reference evidence="5 6" key="1">
    <citation type="submission" date="2017-12" db="EMBL/GenBank/DDBJ databases">
        <title>High-resolution comparative analysis of great ape genomes.</title>
        <authorList>
            <person name="Pollen A."/>
            <person name="Hastie A."/>
            <person name="Hormozdiari F."/>
            <person name="Dougherty M."/>
            <person name="Liu R."/>
            <person name="Chaisson M."/>
            <person name="Hoppe E."/>
            <person name="Hill C."/>
            <person name="Pang A."/>
            <person name="Hillier L."/>
            <person name="Baker C."/>
            <person name="Armstrong J."/>
            <person name="Shendure J."/>
            <person name="Paten B."/>
            <person name="Wilson R."/>
            <person name="Chao H."/>
            <person name="Schneider V."/>
            <person name="Ventura M."/>
            <person name="Kronenberg Z."/>
            <person name="Murali S."/>
            <person name="Gordon D."/>
            <person name="Cantsilieris S."/>
            <person name="Munson K."/>
            <person name="Nelson B."/>
            <person name="Raja A."/>
            <person name="Underwood J."/>
            <person name="Diekhans M."/>
            <person name="Fiddes I."/>
            <person name="Haussler D."/>
            <person name="Eichler E."/>
        </authorList>
    </citation>
    <scope>NUCLEOTIDE SEQUENCE [LARGE SCALE GENOMIC DNA]</scope>
    <source>
        <strain evidence="5">Yerkes chimp pedigree #C0471</strain>
    </source>
</reference>
<dbReference type="GO" id="GO:0005681">
    <property type="term" value="C:spliceosomal complex"/>
    <property type="evidence" value="ECO:0007669"/>
    <property type="project" value="UniProtKB-UniRule"/>
</dbReference>
<accession>A0A2J8PKE2</accession>
<feature type="region of interest" description="Disordered" evidence="3">
    <location>
        <begin position="1"/>
        <end position="45"/>
    </location>
</feature>
<keyword evidence="2" id="KW-0747">Spliceosome</keyword>
<dbReference type="PANTHER" id="PTHR12096">
    <property type="entry name" value="NUCLEAR PROTEIN SKIP-RELATED"/>
    <property type="match status" value="1"/>
</dbReference>
<comment type="subcellular location">
    <subcellularLocation>
        <location evidence="2">Nucleus</location>
    </subcellularLocation>
</comment>
<keyword evidence="2" id="KW-0507">mRNA processing</keyword>
<keyword evidence="2" id="KW-0539">Nucleus</keyword>
<dbReference type="InterPro" id="IPR004015">
    <property type="entry name" value="SKI-int_prot_SKIP_SNW-dom"/>
</dbReference>
<protein>
    <recommendedName>
        <fullName evidence="2">SNW domain-containing protein 1</fullName>
    </recommendedName>
</protein>
<comment type="subunit">
    <text evidence="2">Identified in the spliceosome C complex.</text>
</comment>
<evidence type="ECO:0000256" key="1">
    <source>
        <dbReference type="ARBA" id="ARBA00010197"/>
    </source>
</evidence>
<name>A0A2J8PKE2_PANTR</name>
<evidence type="ECO:0000256" key="3">
    <source>
        <dbReference type="SAM" id="MobiDB-lite"/>
    </source>
</evidence>
<dbReference type="SMR" id="A0A2J8PKE2"/>
<keyword evidence="2" id="KW-0508">mRNA splicing</keyword>
<dbReference type="Proteomes" id="UP000236370">
    <property type="component" value="Unassembled WGS sequence"/>
</dbReference>
<comment type="similarity">
    <text evidence="1 2">Belongs to the SNW family.</text>
</comment>
<dbReference type="Pfam" id="PF02731">
    <property type="entry name" value="SKIP_SNW"/>
    <property type="match status" value="1"/>
</dbReference>
<evidence type="ECO:0000256" key="2">
    <source>
        <dbReference type="RuleBase" id="RU367140"/>
    </source>
</evidence>
<proteinExistence type="inferred from homology"/>
<dbReference type="GO" id="GO:0000398">
    <property type="term" value="P:mRNA splicing, via spliceosome"/>
    <property type="evidence" value="ECO:0007669"/>
    <property type="project" value="InterPro"/>
</dbReference>
<dbReference type="AlphaFoldDB" id="A0A2J8PKE2"/>
<dbReference type="InterPro" id="IPR017862">
    <property type="entry name" value="SKI-int_prot_SKIP"/>
</dbReference>
<evidence type="ECO:0000259" key="4">
    <source>
        <dbReference type="Pfam" id="PF02731"/>
    </source>
</evidence>
<feature type="non-terminal residue" evidence="5">
    <location>
        <position position="185"/>
    </location>
</feature>